<dbReference type="AlphaFoldDB" id="A0A9W7A5H2"/>
<gene>
    <name evidence="3" type="ORF">TrRE_jg7418</name>
</gene>
<keyword evidence="2" id="KW-0812">Transmembrane</keyword>
<dbReference type="Proteomes" id="UP001165082">
    <property type="component" value="Unassembled WGS sequence"/>
</dbReference>
<comment type="caution">
    <text evidence="3">The sequence shown here is derived from an EMBL/GenBank/DDBJ whole genome shotgun (WGS) entry which is preliminary data.</text>
</comment>
<keyword evidence="2" id="KW-0472">Membrane</keyword>
<proteinExistence type="predicted"/>
<evidence type="ECO:0000256" key="2">
    <source>
        <dbReference type="SAM" id="Phobius"/>
    </source>
</evidence>
<feature type="transmembrane region" description="Helical" evidence="2">
    <location>
        <begin position="167"/>
        <end position="188"/>
    </location>
</feature>
<dbReference type="EMBL" id="BRXZ01002610">
    <property type="protein sequence ID" value="GMH66261.1"/>
    <property type="molecule type" value="Genomic_DNA"/>
</dbReference>
<accession>A0A9W7A5H2</accession>
<feature type="transmembrane region" description="Helical" evidence="2">
    <location>
        <begin position="221"/>
        <end position="242"/>
    </location>
</feature>
<keyword evidence="4" id="KW-1185">Reference proteome</keyword>
<dbReference type="OrthoDB" id="10678310at2759"/>
<feature type="transmembrane region" description="Helical" evidence="2">
    <location>
        <begin position="774"/>
        <end position="800"/>
    </location>
</feature>
<feature type="transmembrane region" description="Helical" evidence="2">
    <location>
        <begin position="806"/>
        <end position="826"/>
    </location>
</feature>
<reference evidence="3" key="1">
    <citation type="submission" date="2022-07" db="EMBL/GenBank/DDBJ databases">
        <title>Genome analysis of Parmales, a sister group of diatoms, reveals the evolutionary specialization of diatoms from phago-mixotrophs to photoautotrophs.</title>
        <authorList>
            <person name="Ban H."/>
            <person name="Sato S."/>
            <person name="Yoshikawa S."/>
            <person name="Kazumasa Y."/>
            <person name="Nakamura Y."/>
            <person name="Ichinomiya M."/>
            <person name="Saitoh K."/>
            <person name="Sato N."/>
            <person name="Blanc-Mathieu R."/>
            <person name="Endo H."/>
            <person name="Kuwata A."/>
            <person name="Ogata H."/>
        </authorList>
    </citation>
    <scope>NUCLEOTIDE SEQUENCE</scope>
</reference>
<keyword evidence="2" id="KW-1133">Transmembrane helix</keyword>
<name>A0A9W7A5H2_9STRA</name>
<feature type="transmembrane region" description="Helical" evidence="2">
    <location>
        <begin position="447"/>
        <end position="465"/>
    </location>
</feature>
<sequence length="892" mass="101175">MTGSIPQFTVAFSYLILMDNDFSGPVNEKLREICKTSIDEDGFFTTSPCEFHGNPKLRCEEDEFSLTDTGDGCIPCPNCKKDGTCDNGYDETLSGLCDVCNLNSFENQGECLECPANPFISNILPFAFFFIVVPALKKLLDELHDRGYITLPSLKLDITNVVRVKQLGAVLQVIGVFAALSINLSSWFDSLAVYTEFFAFPLQLSPICTGWYESLGNSKYYWVRGWGAFALIYALSMLFQNAHRIPALRSRLKRERFIEMQKIAAILILQATLICIPLSIDAGITFRGLKTWEETRENDVEDCMNDEALMARFNVGSYSGNDDSIYGPYENGYYANDDSYMDPHADPYNESNDDPYYDLYNDDDPYGHAYGPYENGYYVDDDSRLLNQYSGNDEGPYENGYYADDDGYMGSDENGYYADDDGYMDPHEAYCDEKIYSGWVKLFPPEAYLQFVSPIFLGLAIHYIIHRASVKYKALYNQEVQNMKGVASVDDVEETEDDLKKCTAFYASFCQQYVPKEFTHEERNSLRKLLWILAEAVLRYTELESFDRSVNLKWLLSSMTGLRACIFVAINLHYLWHLLKRPYVSHPHSKRIGDPLNDAEIFTTRALNWAAAWVALQAVADGSTPTEHISEDSPWLIDLLCALVVAGLLFSQRPLFVGATDEVLEQVRATISEAKSIIKHGISGMSEDGEKVVSEQRQHEEAFEGSVYNRANGSIKEMLEADSYKVVIWHQAHLELEDLTEREQARWKVEVKESRIRKAFKNLRQWQSFLAQTLLVLLGSILIAAISGGWFIFLTFVVYSSTTHDWVWWLFMIAPFLMCVVTEIMIMREKKKTKRGIASATVQPLIDSPKGTLRLPDAAPAVNGVQDSEREALDRMQPEGQPRRSGLGQEGD</sequence>
<feature type="region of interest" description="Disordered" evidence="1">
    <location>
        <begin position="848"/>
        <end position="892"/>
    </location>
</feature>
<evidence type="ECO:0000313" key="3">
    <source>
        <dbReference type="EMBL" id="GMH66261.1"/>
    </source>
</evidence>
<protein>
    <submittedName>
        <fullName evidence="3">Uncharacterized protein</fullName>
    </submittedName>
</protein>
<evidence type="ECO:0000313" key="4">
    <source>
        <dbReference type="Proteomes" id="UP001165082"/>
    </source>
</evidence>
<organism evidence="3 4">
    <name type="scientific">Triparma retinervis</name>
    <dbReference type="NCBI Taxonomy" id="2557542"/>
    <lineage>
        <taxon>Eukaryota</taxon>
        <taxon>Sar</taxon>
        <taxon>Stramenopiles</taxon>
        <taxon>Ochrophyta</taxon>
        <taxon>Bolidophyceae</taxon>
        <taxon>Parmales</taxon>
        <taxon>Triparmaceae</taxon>
        <taxon>Triparma</taxon>
    </lineage>
</organism>
<feature type="transmembrane region" description="Helical" evidence="2">
    <location>
        <begin position="263"/>
        <end position="280"/>
    </location>
</feature>
<feature type="compositionally biased region" description="Basic and acidic residues" evidence="1">
    <location>
        <begin position="867"/>
        <end position="877"/>
    </location>
</feature>
<evidence type="ECO:0000256" key="1">
    <source>
        <dbReference type="SAM" id="MobiDB-lite"/>
    </source>
</evidence>